<evidence type="ECO:0000259" key="2">
    <source>
        <dbReference type="Pfam" id="PF22980"/>
    </source>
</evidence>
<dbReference type="Pfam" id="PF22980">
    <property type="entry name" value="Myb_DNA-bind_8"/>
    <property type="match status" value="1"/>
</dbReference>
<protein>
    <recommendedName>
        <fullName evidence="2">Myb-like DNA-binding domain-containing protein</fullName>
    </recommendedName>
</protein>
<name>A0A7H8R7Q3_TALRU</name>
<dbReference type="KEGG" id="trg:TRUGW13939_09580"/>
<evidence type="ECO:0000256" key="1">
    <source>
        <dbReference type="SAM" id="MobiDB-lite"/>
    </source>
</evidence>
<sequence length="307" mass="33599">MASSGLPTPRRSRTMPTEGHISKFLYSILKQLDLKSIDWSLVATELEISNGHAARMRYSRFKQQMEGTVYVPKTTKLKNTATAKGDTAKGNSGKSVKLGKGGCGTLDKEKKFGGNTTISSGKGGMEAPPAYSQKRKASQEVLKHETAGSNKRGLTESPLLSTSSLPRALSTPYALPLRSPTQLSMNGDDMVMSQQPHHYHHPYGHANPEYTTDSFARPQQSWHHPEHCFSGCCQPPPYPPTPSMYPSYPAASTVSTPSISALFPSQQNIHPQLLQQSQDIWVPVKQEDGEEGESDELFIKVETAEGI</sequence>
<evidence type="ECO:0000313" key="4">
    <source>
        <dbReference type="Proteomes" id="UP000509510"/>
    </source>
</evidence>
<feature type="domain" description="Myb-like DNA-binding" evidence="2">
    <location>
        <begin position="23"/>
        <end position="66"/>
    </location>
</feature>
<accession>A0A7H8R7Q3</accession>
<dbReference type="GeneID" id="55997063"/>
<feature type="region of interest" description="Disordered" evidence="1">
    <location>
        <begin position="114"/>
        <end position="165"/>
    </location>
</feature>
<organism evidence="3 4">
    <name type="scientific">Talaromyces rugulosus</name>
    <name type="common">Penicillium rugulosum</name>
    <dbReference type="NCBI Taxonomy" id="121627"/>
    <lineage>
        <taxon>Eukaryota</taxon>
        <taxon>Fungi</taxon>
        <taxon>Dikarya</taxon>
        <taxon>Ascomycota</taxon>
        <taxon>Pezizomycotina</taxon>
        <taxon>Eurotiomycetes</taxon>
        <taxon>Eurotiomycetidae</taxon>
        <taxon>Eurotiales</taxon>
        <taxon>Trichocomaceae</taxon>
        <taxon>Talaromyces</taxon>
        <taxon>Talaromyces sect. Islandici</taxon>
    </lineage>
</organism>
<dbReference type="InterPro" id="IPR054505">
    <property type="entry name" value="Myb_DNA-bind_8"/>
</dbReference>
<feature type="compositionally biased region" description="Basic and acidic residues" evidence="1">
    <location>
        <begin position="137"/>
        <end position="146"/>
    </location>
</feature>
<dbReference type="EMBL" id="CP055902">
    <property type="protein sequence ID" value="QKX62419.1"/>
    <property type="molecule type" value="Genomic_DNA"/>
</dbReference>
<gene>
    <name evidence="3" type="ORF">TRUGW13939_09580</name>
</gene>
<feature type="compositionally biased region" description="Low complexity" evidence="1">
    <location>
        <begin position="155"/>
        <end position="165"/>
    </location>
</feature>
<dbReference type="AlphaFoldDB" id="A0A7H8R7Q3"/>
<dbReference type="RefSeq" id="XP_035348593.1">
    <property type="nucleotide sequence ID" value="XM_035492700.1"/>
</dbReference>
<reference evidence="4" key="1">
    <citation type="submission" date="2020-06" db="EMBL/GenBank/DDBJ databases">
        <title>A chromosome-scale genome assembly of Talaromyces rugulosus W13939.</title>
        <authorList>
            <person name="Wang B."/>
            <person name="Guo L."/>
            <person name="Ye K."/>
            <person name="Wang L."/>
        </authorList>
    </citation>
    <scope>NUCLEOTIDE SEQUENCE [LARGE SCALE GENOMIC DNA]</scope>
    <source>
        <strain evidence="4">W13939</strain>
    </source>
</reference>
<proteinExistence type="predicted"/>
<keyword evidence="4" id="KW-1185">Reference proteome</keyword>
<dbReference type="Proteomes" id="UP000509510">
    <property type="component" value="Chromosome V"/>
</dbReference>
<evidence type="ECO:0000313" key="3">
    <source>
        <dbReference type="EMBL" id="QKX62419.1"/>
    </source>
</evidence>
<dbReference type="OrthoDB" id="3944408at2759"/>